<dbReference type="Pfam" id="PF18765">
    <property type="entry name" value="Polbeta"/>
    <property type="match status" value="1"/>
</dbReference>
<feature type="chain" id="PRO_5002158812" description="Polymerase beta nucleotidyltransferase domain-containing protein" evidence="2">
    <location>
        <begin position="28"/>
        <end position="192"/>
    </location>
</feature>
<evidence type="ECO:0000313" key="4">
    <source>
        <dbReference type="EMBL" id="KIL66711.1"/>
    </source>
</evidence>
<name>A0A0C2XBH5_AMAMK</name>
<feature type="signal peptide" evidence="2">
    <location>
        <begin position="1"/>
        <end position="27"/>
    </location>
</feature>
<proteinExistence type="predicted"/>
<dbReference type="InterPro" id="IPR041633">
    <property type="entry name" value="Polbeta"/>
</dbReference>
<dbReference type="OrthoDB" id="3019616at2759"/>
<dbReference type="HOGENOM" id="CLU_121997_0_0_1"/>
<dbReference type="Gene3D" id="3.30.460.10">
    <property type="entry name" value="Beta Polymerase, domain 2"/>
    <property type="match status" value="1"/>
</dbReference>
<accession>A0A0C2XBH5</accession>
<protein>
    <recommendedName>
        <fullName evidence="3">Polymerase beta nucleotidyltransferase domain-containing protein</fullName>
    </recommendedName>
</protein>
<evidence type="ECO:0000259" key="3">
    <source>
        <dbReference type="Pfam" id="PF18765"/>
    </source>
</evidence>
<dbReference type="EMBL" id="KN818235">
    <property type="protein sequence ID" value="KIL66711.1"/>
    <property type="molecule type" value="Genomic_DNA"/>
</dbReference>
<evidence type="ECO:0000256" key="2">
    <source>
        <dbReference type="SAM" id="SignalP"/>
    </source>
</evidence>
<evidence type="ECO:0000313" key="5">
    <source>
        <dbReference type="Proteomes" id="UP000054549"/>
    </source>
</evidence>
<dbReference type="CDD" id="cd05403">
    <property type="entry name" value="NT_KNTase_like"/>
    <property type="match status" value="1"/>
</dbReference>
<keyword evidence="5" id="KW-1185">Reference proteome</keyword>
<dbReference type="Proteomes" id="UP000054549">
    <property type="component" value="Unassembled WGS sequence"/>
</dbReference>
<keyword evidence="2" id="KW-0732">Signal</keyword>
<sequence>MLCRLSVGLFSLTLRFLSYCLLRFGSSHYCFRPIFAVPERFQLWPRVRTVTRGIGRVMAILTEPVQVGTSLPATPGLVLSQIDIISTASSIIQTYPSITSAYLHGSYAKGTAHPDSDIDIVIFMPDRGRGKSEDIGGVLMDLESALDRRVDLDLCPPDDFLKWIKRSRVPIHPHCGKPSDSSSDEIKGEPSM</sequence>
<evidence type="ECO:0000256" key="1">
    <source>
        <dbReference type="SAM" id="MobiDB-lite"/>
    </source>
</evidence>
<feature type="region of interest" description="Disordered" evidence="1">
    <location>
        <begin position="173"/>
        <end position="192"/>
    </location>
</feature>
<reference evidence="4 5" key="1">
    <citation type="submission" date="2014-04" db="EMBL/GenBank/DDBJ databases">
        <title>Evolutionary Origins and Diversification of the Mycorrhizal Mutualists.</title>
        <authorList>
            <consortium name="DOE Joint Genome Institute"/>
            <consortium name="Mycorrhizal Genomics Consortium"/>
            <person name="Kohler A."/>
            <person name="Kuo A."/>
            <person name="Nagy L.G."/>
            <person name="Floudas D."/>
            <person name="Copeland A."/>
            <person name="Barry K.W."/>
            <person name="Cichocki N."/>
            <person name="Veneault-Fourrey C."/>
            <person name="LaButti K."/>
            <person name="Lindquist E.A."/>
            <person name="Lipzen A."/>
            <person name="Lundell T."/>
            <person name="Morin E."/>
            <person name="Murat C."/>
            <person name="Riley R."/>
            <person name="Ohm R."/>
            <person name="Sun H."/>
            <person name="Tunlid A."/>
            <person name="Henrissat B."/>
            <person name="Grigoriev I.V."/>
            <person name="Hibbett D.S."/>
            <person name="Martin F."/>
        </authorList>
    </citation>
    <scope>NUCLEOTIDE SEQUENCE [LARGE SCALE GENOMIC DNA]</scope>
    <source>
        <strain evidence="4 5">Koide BX008</strain>
    </source>
</reference>
<gene>
    <name evidence="4" type="ORF">M378DRAFT_160739</name>
</gene>
<feature type="domain" description="Polymerase beta nucleotidyltransferase" evidence="3">
    <location>
        <begin position="89"/>
        <end position="152"/>
    </location>
</feature>
<dbReference type="InterPro" id="IPR043519">
    <property type="entry name" value="NT_sf"/>
</dbReference>
<dbReference type="AlphaFoldDB" id="A0A0C2XBH5"/>
<dbReference type="InParanoid" id="A0A0C2XBH5"/>
<dbReference type="SUPFAM" id="SSF81301">
    <property type="entry name" value="Nucleotidyltransferase"/>
    <property type="match status" value="1"/>
</dbReference>
<organism evidence="4 5">
    <name type="scientific">Amanita muscaria (strain Koide BX008)</name>
    <dbReference type="NCBI Taxonomy" id="946122"/>
    <lineage>
        <taxon>Eukaryota</taxon>
        <taxon>Fungi</taxon>
        <taxon>Dikarya</taxon>
        <taxon>Basidiomycota</taxon>
        <taxon>Agaricomycotina</taxon>
        <taxon>Agaricomycetes</taxon>
        <taxon>Agaricomycetidae</taxon>
        <taxon>Agaricales</taxon>
        <taxon>Pluteineae</taxon>
        <taxon>Amanitaceae</taxon>
        <taxon>Amanita</taxon>
    </lineage>
</organism>